<gene>
    <name evidence="1" type="ORF">DEO72_LG7g2514</name>
    <name evidence="2" type="ORF">DEO72_LG8g2082</name>
</gene>
<organism evidence="2 3">
    <name type="scientific">Vigna unguiculata</name>
    <name type="common">Cowpea</name>
    <dbReference type="NCBI Taxonomy" id="3917"/>
    <lineage>
        <taxon>Eukaryota</taxon>
        <taxon>Viridiplantae</taxon>
        <taxon>Streptophyta</taxon>
        <taxon>Embryophyta</taxon>
        <taxon>Tracheophyta</taxon>
        <taxon>Spermatophyta</taxon>
        <taxon>Magnoliopsida</taxon>
        <taxon>eudicotyledons</taxon>
        <taxon>Gunneridae</taxon>
        <taxon>Pentapetalae</taxon>
        <taxon>rosids</taxon>
        <taxon>fabids</taxon>
        <taxon>Fabales</taxon>
        <taxon>Fabaceae</taxon>
        <taxon>Papilionoideae</taxon>
        <taxon>50 kb inversion clade</taxon>
        <taxon>NPAAA clade</taxon>
        <taxon>indigoferoid/millettioid clade</taxon>
        <taxon>Phaseoleae</taxon>
        <taxon>Vigna</taxon>
    </lineage>
</organism>
<dbReference type="Proteomes" id="UP000501690">
    <property type="component" value="Linkage Group LG7"/>
</dbReference>
<name>A0A4D6MVC1_VIGUN</name>
<evidence type="ECO:0000313" key="3">
    <source>
        <dbReference type="Proteomes" id="UP000501690"/>
    </source>
</evidence>
<reference evidence="2 3" key="1">
    <citation type="submission" date="2019-04" db="EMBL/GenBank/DDBJ databases">
        <title>An improved genome assembly and genetic linkage map for asparagus bean, Vigna unguiculata ssp. sesquipedialis.</title>
        <authorList>
            <person name="Xia Q."/>
            <person name="Zhang R."/>
            <person name="Dong Y."/>
        </authorList>
    </citation>
    <scope>NUCLEOTIDE SEQUENCE [LARGE SCALE GENOMIC DNA]</scope>
    <source>
        <tissue evidence="2">Leaf</tissue>
    </source>
</reference>
<dbReference type="EMBL" id="CP039351">
    <property type="protein sequence ID" value="QCE01220.1"/>
    <property type="molecule type" value="Genomic_DNA"/>
</dbReference>
<dbReference type="Proteomes" id="UP000501690">
    <property type="component" value="Linkage Group LG8"/>
</dbReference>
<sequence length="74" mass="8192">MRPSLSFPSCATRTASAWTPGALPLARTSFKALNRRRRGFLLPVHLSAVIGCGWLGKIGESGVVRDVTEHEEWW</sequence>
<protein>
    <submittedName>
        <fullName evidence="2">Uncharacterized protein</fullName>
    </submittedName>
</protein>
<evidence type="ECO:0000313" key="2">
    <source>
        <dbReference type="EMBL" id="QCE04049.1"/>
    </source>
</evidence>
<proteinExistence type="predicted"/>
<evidence type="ECO:0000313" key="1">
    <source>
        <dbReference type="EMBL" id="QCE01220.1"/>
    </source>
</evidence>
<dbReference type="EMBL" id="CP039352">
    <property type="protein sequence ID" value="QCE04049.1"/>
    <property type="molecule type" value="Genomic_DNA"/>
</dbReference>
<accession>A0A4D6MVC1</accession>
<keyword evidence="3" id="KW-1185">Reference proteome</keyword>
<dbReference type="AlphaFoldDB" id="A0A4D6MVC1"/>